<reference evidence="3 4" key="1">
    <citation type="journal article" date="2013" name="BMC Genomics">
        <title>The genome and transcriptome of the pine saprophyte Ophiostoma piceae, and a comparison with the bark beetle-associated pine pathogen Grosmannia clavigera.</title>
        <authorList>
            <person name="Haridas S."/>
            <person name="Wang Y."/>
            <person name="Lim L."/>
            <person name="Massoumi Alamouti S."/>
            <person name="Jackman S."/>
            <person name="Docking R."/>
            <person name="Robertson G."/>
            <person name="Birol I."/>
            <person name="Bohlmann J."/>
            <person name="Breuil C."/>
        </authorList>
    </citation>
    <scope>NUCLEOTIDE SEQUENCE [LARGE SCALE GENOMIC DNA]</scope>
    <source>
        <strain evidence="3 4">UAMH 11346</strain>
    </source>
</reference>
<sequence length="209" mass="23753">MLAPGFFQIVGHSISPDLRGRLLKALELFFALSAETKQSVHRRHSPCLRGYEGLSEQELEKGVRDQKEGFMIGLMFRLMALSLGLEERYFDAFADSKDSVTMCRSHRYPPTPPDAAEMNKGIGPHTDSGALTLLLQDEKRWTNDKYTSTLHRVMSPVSAQYRYSVAFFNKGLLDQVISCIPTCLEPDEKPRYSPVVVEEHLKDCYTRSF</sequence>
<dbReference type="InterPro" id="IPR050231">
    <property type="entry name" value="Iron_ascorbate_oxido_reductase"/>
</dbReference>
<organism evidence="3 4">
    <name type="scientific">Ophiostoma piceae (strain UAMH 11346)</name>
    <name type="common">Sap stain fungus</name>
    <dbReference type="NCBI Taxonomy" id="1262450"/>
    <lineage>
        <taxon>Eukaryota</taxon>
        <taxon>Fungi</taxon>
        <taxon>Dikarya</taxon>
        <taxon>Ascomycota</taxon>
        <taxon>Pezizomycotina</taxon>
        <taxon>Sordariomycetes</taxon>
        <taxon>Sordariomycetidae</taxon>
        <taxon>Ophiostomatales</taxon>
        <taxon>Ophiostomataceae</taxon>
        <taxon>Ophiostoma</taxon>
    </lineage>
</organism>
<gene>
    <name evidence="3" type="ORF">F503_08631</name>
</gene>
<accession>S3BRF8</accession>
<dbReference type="Proteomes" id="UP000016923">
    <property type="component" value="Unassembled WGS sequence"/>
</dbReference>
<protein>
    <submittedName>
        <fullName evidence="3">Oxidoreductase</fullName>
    </submittedName>
</protein>
<feature type="domain" description="Non-haem dioxygenase N-terminal" evidence="2">
    <location>
        <begin position="5"/>
        <end position="73"/>
    </location>
</feature>
<evidence type="ECO:0000256" key="1">
    <source>
        <dbReference type="ARBA" id="ARBA00008056"/>
    </source>
</evidence>
<dbReference type="VEuPathDB" id="FungiDB:F503_08631"/>
<name>S3BRF8_OPHP1</name>
<evidence type="ECO:0000313" key="4">
    <source>
        <dbReference type="Proteomes" id="UP000016923"/>
    </source>
</evidence>
<dbReference type="STRING" id="1262450.S3BRF8"/>
<dbReference type="Pfam" id="PF14226">
    <property type="entry name" value="DIOX_N"/>
    <property type="match status" value="1"/>
</dbReference>
<dbReference type="EMBL" id="KE148171">
    <property type="protein sequence ID" value="EPE03017.1"/>
    <property type="molecule type" value="Genomic_DNA"/>
</dbReference>
<dbReference type="HOGENOM" id="CLU_1315753_0_0_1"/>
<comment type="similarity">
    <text evidence="1">Belongs to the iron/ascorbate-dependent oxidoreductase family.</text>
</comment>
<dbReference type="OrthoDB" id="288590at2759"/>
<dbReference type="InterPro" id="IPR026992">
    <property type="entry name" value="DIOX_N"/>
</dbReference>
<dbReference type="PANTHER" id="PTHR47990">
    <property type="entry name" value="2-OXOGLUTARATE (2OG) AND FE(II)-DEPENDENT OXYGENASE SUPERFAMILY PROTEIN-RELATED"/>
    <property type="match status" value="1"/>
</dbReference>
<dbReference type="AlphaFoldDB" id="S3BRF8"/>
<dbReference type="eggNOG" id="KOG0143">
    <property type="taxonomic scope" value="Eukaryota"/>
</dbReference>
<dbReference type="SUPFAM" id="SSF51197">
    <property type="entry name" value="Clavaminate synthase-like"/>
    <property type="match status" value="1"/>
</dbReference>
<dbReference type="Gene3D" id="2.60.120.330">
    <property type="entry name" value="B-lactam Antibiotic, Isopenicillin N Synthase, Chain"/>
    <property type="match status" value="3"/>
</dbReference>
<dbReference type="OMA" id="NNMSSEW"/>
<dbReference type="InterPro" id="IPR027443">
    <property type="entry name" value="IPNS-like_sf"/>
</dbReference>
<evidence type="ECO:0000259" key="2">
    <source>
        <dbReference type="Pfam" id="PF14226"/>
    </source>
</evidence>
<keyword evidence="4" id="KW-1185">Reference proteome</keyword>
<proteinExistence type="inferred from homology"/>
<evidence type="ECO:0000313" key="3">
    <source>
        <dbReference type="EMBL" id="EPE03017.1"/>
    </source>
</evidence>